<dbReference type="SUPFAM" id="SSF53150">
    <property type="entry name" value="DNA repair protein MutS, domain II"/>
    <property type="match status" value="1"/>
</dbReference>
<evidence type="ECO:0000259" key="12">
    <source>
        <dbReference type="PROSITE" id="PS00486"/>
    </source>
</evidence>
<dbReference type="SUPFAM" id="SSF55271">
    <property type="entry name" value="DNA repair protein MutS, domain I"/>
    <property type="match status" value="1"/>
</dbReference>
<dbReference type="InterPro" id="IPR000432">
    <property type="entry name" value="DNA_mismatch_repair_MutS_C"/>
</dbReference>
<protein>
    <recommendedName>
        <fullName evidence="2 9">DNA mismatch repair protein MutS</fullName>
    </recommendedName>
</protein>
<comment type="caution">
    <text evidence="13">The sequence shown here is derived from an EMBL/GenBank/DDBJ whole genome shotgun (WGS) entry which is preliminary data.</text>
</comment>
<name>A0A2P5KBD9_9BURK</name>
<dbReference type="InterPro" id="IPR007696">
    <property type="entry name" value="DNA_mismatch_repair_MutS_core"/>
</dbReference>
<evidence type="ECO:0000256" key="4">
    <source>
        <dbReference type="ARBA" id="ARBA00022763"/>
    </source>
</evidence>
<dbReference type="GO" id="GO:0005829">
    <property type="term" value="C:cytosol"/>
    <property type="evidence" value="ECO:0007669"/>
    <property type="project" value="TreeGrafter"/>
</dbReference>
<dbReference type="Pfam" id="PF05188">
    <property type="entry name" value="MutS_II"/>
    <property type="match status" value="1"/>
</dbReference>
<dbReference type="InterPro" id="IPR007860">
    <property type="entry name" value="DNA_mmatch_repair_MutS_con_dom"/>
</dbReference>
<evidence type="ECO:0000313" key="14">
    <source>
        <dbReference type="Proteomes" id="UP000243096"/>
    </source>
</evidence>
<evidence type="ECO:0000256" key="10">
    <source>
        <dbReference type="RuleBase" id="RU003756"/>
    </source>
</evidence>
<dbReference type="GO" id="GO:0005524">
    <property type="term" value="F:ATP binding"/>
    <property type="evidence" value="ECO:0007669"/>
    <property type="project" value="UniProtKB-UniRule"/>
</dbReference>
<keyword evidence="7 9" id="KW-0234">DNA repair</keyword>
<evidence type="ECO:0000313" key="13">
    <source>
        <dbReference type="EMBL" id="PPB83955.1"/>
    </source>
</evidence>
<dbReference type="SMART" id="SM00534">
    <property type="entry name" value="MUTSac"/>
    <property type="match status" value="1"/>
</dbReference>
<keyword evidence="6 9" id="KW-0238">DNA-binding</keyword>
<accession>A0A2P5KBD9</accession>
<evidence type="ECO:0000256" key="1">
    <source>
        <dbReference type="ARBA" id="ARBA00006271"/>
    </source>
</evidence>
<dbReference type="Pfam" id="PF05192">
    <property type="entry name" value="MutS_III"/>
    <property type="match status" value="1"/>
</dbReference>
<keyword evidence="14" id="KW-1185">Reference proteome</keyword>
<keyword evidence="5 9" id="KW-0067">ATP-binding</keyword>
<keyword evidence="4 9" id="KW-0227">DNA damage</keyword>
<dbReference type="PANTHER" id="PTHR11361">
    <property type="entry name" value="DNA MISMATCH REPAIR PROTEIN MUTS FAMILY MEMBER"/>
    <property type="match status" value="1"/>
</dbReference>
<dbReference type="InterPro" id="IPR036678">
    <property type="entry name" value="MutS_con_dom_sf"/>
</dbReference>
<feature type="domain" description="DNA mismatch repair proteins mutS family" evidence="12">
    <location>
        <begin position="735"/>
        <end position="751"/>
    </location>
</feature>
<dbReference type="PANTHER" id="PTHR11361:SF34">
    <property type="entry name" value="DNA MISMATCH REPAIR PROTEIN MSH1, MITOCHONDRIAL"/>
    <property type="match status" value="1"/>
</dbReference>
<dbReference type="NCBIfam" id="TIGR01070">
    <property type="entry name" value="mutS1"/>
    <property type="match status" value="1"/>
</dbReference>
<dbReference type="Gene3D" id="3.40.1170.10">
    <property type="entry name" value="DNA repair protein MutS, domain I"/>
    <property type="match status" value="1"/>
</dbReference>
<dbReference type="Pfam" id="PF01624">
    <property type="entry name" value="MutS_I"/>
    <property type="match status" value="1"/>
</dbReference>
<evidence type="ECO:0000256" key="11">
    <source>
        <dbReference type="SAM" id="MobiDB-lite"/>
    </source>
</evidence>
<evidence type="ECO:0000256" key="6">
    <source>
        <dbReference type="ARBA" id="ARBA00023125"/>
    </source>
</evidence>
<feature type="compositionally biased region" description="Polar residues" evidence="11">
    <location>
        <begin position="18"/>
        <end position="32"/>
    </location>
</feature>
<feature type="binding site" evidence="9">
    <location>
        <begin position="661"/>
        <end position="668"/>
    </location>
    <ligand>
        <name>ATP</name>
        <dbReference type="ChEBI" id="CHEBI:30616"/>
    </ligand>
</feature>
<evidence type="ECO:0000256" key="3">
    <source>
        <dbReference type="ARBA" id="ARBA00022741"/>
    </source>
</evidence>
<dbReference type="InterPro" id="IPR017261">
    <property type="entry name" value="DNA_mismatch_repair_MutS/MSH"/>
</dbReference>
<proteinExistence type="inferred from homology"/>
<keyword evidence="3 9" id="KW-0547">Nucleotide-binding</keyword>
<dbReference type="SUPFAM" id="SSF48334">
    <property type="entry name" value="DNA repair protein MutS, domain III"/>
    <property type="match status" value="1"/>
</dbReference>
<comment type="function">
    <text evidence="8 9">This protein is involved in the repair of mismatches in DNA. It is possible that it carries out the mismatch recognition step. This protein has a weak ATPase activity.</text>
</comment>
<dbReference type="SUPFAM" id="SSF52540">
    <property type="entry name" value="P-loop containing nucleoside triphosphate hydrolases"/>
    <property type="match status" value="1"/>
</dbReference>
<dbReference type="Gene3D" id="1.10.1420.10">
    <property type="match status" value="2"/>
</dbReference>
<feature type="region of interest" description="Disordered" evidence="11">
    <location>
        <begin position="1"/>
        <end position="34"/>
    </location>
</feature>
<dbReference type="InterPro" id="IPR005748">
    <property type="entry name" value="DNA_mismatch_repair_MutS"/>
</dbReference>
<dbReference type="Pfam" id="PF05190">
    <property type="entry name" value="MutS_IV"/>
    <property type="match status" value="1"/>
</dbReference>
<dbReference type="CDD" id="cd03284">
    <property type="entry name" value="ABC_MutS1"/>
    <property type="match status" value="1"/>
</dbReference>
<evidence type="ECO:0000256" key="5">
    <source>
        <dbReference type="ARBA" id="ARBA00022840"/>
    </source>
</evidence>
<dbReference type="Proteomes" id="UP000243096">
    <property type="component" value="Unassembled WGS sequence"/>
</dbReference>
<dbReference type="InterPro" id="IPR007861">
    <property type="entry name" value="DNA_mismatch_repair_MutS_clamp"/>
</dbReference>
<organism evidence="13 14">
    <name type="scientific">Mycetohabitans endofungorum</name>
    <dbReference type="NCBI Taxonomy" id="417203"/>
    <lineage>
        <taxon>Bacteria</taxon>
        <taxon>Pseudomonadati</taxon>
        <taxon>Pseudomonadota</taxon>
        <taxon>Betaproteobacteria</taxon>
        <taxon>Burkholderiales</taxon>
        <taxon>Burkholderiaceae</taxon>
        <taxon>Mycetohabitans</taxon>
    </lineage>
</organism>
<evidence type="ECO:0000256" key="8">
    <source>
        <dbReference type="ARBA" id="ARBA00024647"/>
    </source>
</evidence>
<evidence type="ECO:0000256" key="2">
    <source>
        <dbReference type="ARBA" id="ARBA00021982"/>
    </source>
</evidence>
<dbReference type="AlphaFoldDB" id="A0A2P5KBD9"/>
<gene>
    <name evidence="9" type="primary">mutS</name>
    <name evidence="13" type="ORF">B0O95_105139</name>
</gene>
<dbReference type="NCBIfam" id="NF003810">
    <property type="entry name" value="PRK05399.1"/>
    <property type="match status" value="1"/>
</dbReference>
<dbReference type="SMART" id="SM00533">
    <property type="entry name" value="MUTSd"/>
    <property type="match status" value="1"/>
</dbReference>
<dbReference type="Gene3D" id="6.10.140.430">
    <property type="match status" value="1"/>
</dbReference>
<dbReference type="FunFam" id="3.40.1170.10:FF:000001">
    <property type="entry name" value="DNA mismatch repair protein MutS"/>
    <property type="match status" value="1"/>
</dbReference>
<dbReference type="Pfam" id="PF00488">
    <property type="entry name" value="MutS_V"/>
    <property type="match status" value="1"/>
</dbReference>
<dbReference type="InterPro" id="IPR016151">
    <property type="entry name" value="DNA_mismatch_repair_MutS_N"/>
</dbReference>
<dbReference type="InterPro" id="IPR045076">
    <property type="entry name" value="MutS"/>
</dbReference>
<dbReference type="PROSITE" id="PS00486">
    <property type="entry name" value="DNA_MISMATCH_REPAIR_2"/>
    <property type="match status" value="1"/>
</dbReference>
<dbReference type="GO" id="GO:0003684">
    <property type="term" value="F:damaged DNA binding"/>
    <property type="evidence" value="ECO:0007669"/>
    <property type="project" value="UniProtKB-UniRule"/>
</dbReference>
<evidence type="ECO:0000256" key="7">
    <source>
        <dbReference type="ARBA" id="ARBA00023204"/>
    </source>
</evidence>
<dbReference type="InterPro" id="IPR036187">
    <property type="entry name" value="DNA_mismatch_repair_MutS_sf"/>
</dbReference>
<evidence type="ECO:0000256" key="9">
    <source>
        <dbReference type="HAMAP-Rule" id="MF_00096"/>
    </source>
</evidence>
<dbReference type="Gene3D" id="3.40.50.300">
    <property type="entry name" value="P-loop containing nucleotide triphosphate hydrolases"/>
    <property type="match status" value="1"/>
</dbReference>
<dbReference type="HAMAP" id="MF_00096">
    <property type="entry name" value="MutS"/>
    <property type="match status" value="1"/>
</dbReference>
<dbReference type="InterPro" id="IPR007695">
    <property type="entry name" value="DNA_mismatch_repair_MutS-lik_N"/>
</dbReference>
<dbReference type="Gene3D" id="3.30.420.110">
    <property type="entry name" value="MutS, connector domain"/>
    <property type="match status" value="1"/>
</dbReference>
<dbReference type="FunFam" id="3.40.50.300:FF:000870">
    <property type="entry name" value="MutS protein homolog 4"/>
    <property type="match status" value="1"/>
</dbReference>
<reference evidence="13 14" key="1">
    <citation type="submission" date="2018-01" db="EMBL/GenBank/DDBJ databases">
        <title>Genomic Encyclopedia of Type Strains, Phase III (KMG-III): the genomes of soil and plant-associated and newly described type strains.</title>
        <authorList>
            <person name="Whitman W."/>
        </authorList>
    </citation>
    <scope>NUCLEOTIDE SEQUENCE [LARGE SCALE GENOMIC DNA]</scope>
    <source>
        <strain evidence="13 14">HKI456</strain>
    </source>
</reference>
<dbReference type="GO" id="GO:0006298">
    <property type="term" value="P:mismatch repair"/>
    <property type="evidence" value="ECO:0007669"/>
    <property type="project" value="UniProtKB-UniRule"/>
</dbReference>
<dbReference type="FunFam" id="1.10.1420.10:FF:000002">
    <property type="entry name" value="DNA mismatch repair protein MutS"/>
    <property type="match status" value="1"/>
</dbReference>
<dbReference type="EMBL" id="PRDW01000005">
    <property type="protein sequence ID" value="PPB83955.1"/>
    <property type="molecule type" value="Genomic_DNA"/>
</dbReference>
<dbReference type="GO" id="GO:0140664">
    <property type="term" value="F:ATP-dependent DNA damage sensor activity"/>
    <property type="evidence" value="ECO:0007669"/>
    <property type="project" value="InterPro"/>
</dbReference>
<dbReference type="PIRSF" id="PIRSF037677">
    <property type="entry name" value="DNA_mis_repair_Msh6"/>
    <property type="match status" value="1"/>
</dbReference>
<dbReference type="InterPro" id="IPR027417">
    <property type="entry name" value="P-loop_NTPase"/>
</dbReference>
<dbReference type="GO" id="GO:0030983">
    <property type="term" value="F:mismatched DNA binding"/>
    <property type="evidence" value="ECO:0007669"/>
    <property type="project" value="InterPro"/>
</dbReference>
<comment type="similarity">
    <text evidence="1 9 10">Belongs to the DNA mismatch repair MutS family.</text>
</comment>
<sequence length="931" mass="101027">MENVPVGEHTRNHPESPGGQSNMANMDLSNGQAPKPAALAEIGNHTPMMRQYLSIKAEHPGTLVLYRMGDFYELFYEDAEKAARLLDLTLTQRGASAGNPIKMAGVPHHSLEQYLAKLVKLGESVAICEQIGDPATSKGPVERKVVRIVTPGTLTDAALLADKSDAYLLALAPAHNRRGTLTGVGLAWLNLASGALRLTEVGADQVAAAIERIRPAETLVSDSAAQALTLPASVGTLTRVPEWHFDSASGAQRLCEQLAVASLDGFGAQTLGAACGAAGALLLYAAQTQGQQLRHIRSLKIEHESEYIGLDPATRRNLELTETLRGTDSPTLFSLLDVCCTSMGSRLLRHWLHHAPRNPSVARARQQAIGALLDGPPGNDLDALRHALRQIADVERITGRLALLSARPRDLASLRDTFSKLPELRERIAPVIAHSTSLQQLDASLHAPPECTDLLQQAIAAEPAAMVRDGGVIARGYDAQLDELRDISENCGQFLVDLESRERTRTGIANLRVEYNKVHGFYIEVTRGQTDKVPDDYRRRQTLKNAERYITPELKAFEDKALSAQERALARERALYDALLQALLPHIGDCQRVACALAELDVLASLADRARALDWVAPSFDEQAGIEIEQGRHPVVQAQVEQFIANDCRLGATRKLLLITGPNMGGKSTFMRQTALITLMAYVGSYVPAKQACFGPVDRIFTRIGAADDLAGGRSTFMVEMTEAAAILNDATPHSLVLMDEIGRGTSTFDGLALAWAIARHLISHNQSYTLFATHYFELTQLPAQCPTAANVHLSAVEHDHGIVFLHAVNEGPANQSYGLQVAQLAGVPQPVIRAARRHLLLLEQQTAGQPAPQLDLFAPASLAVDETTEPRCEQPVGAADLATPQARPEAPHAAVERLRSLDPDALRPRDALELLYELRALVERADRESR</sequence>